<dbReference type="Proteomes" id="UP001302072">
    <property type="component" value="Chromosome"/>
</dbReference>
<reference evidence="2 3" key="1">
    <citation type="submission" date="2022-12" db="EMBL/GenBank/DDBJ databases">
        <title>Two new species, Stenotrophomonas aracearum and Stenotrophomonas oahuensis, isolated from Anthurium (Araceae family) in Hawaii.</title>
        <authorList>
            <person name="Chunag S.C."/>
            <person name="Dobhal S."/>
            <person name="Alvarez A."/>
            <person name="Arif M."/>
        </authorList>
    </citation>
    <scope>NUCLEOTIDE SEQUENCE [LARGE SCALE GENOMIC DNA]</scope>
    <source>
        <strain evidence="2 3">A5586</strain>
    </source>
</reference>
<evidence type="ECO:0000313" key="3">
    <source>
        <dbReference type="Proteomes" id="UP001302072"/>
    </source>
</evidence>
<sequence>MNKSPRTREDDFAGLVGGDLGEAHGAGGLIYVGGRPGGTGEGTIGVGTGFTIGRAPTPKAARALPKNKKTQK</sequence>
<evidence type="ECO:0000313" key="2">
    <source>
        <dbReference type="EMBL" id="WNH53456.1"/>
    </source>
</evidence>
<accession>A0ABY9YRB1</accession>
<evidence type="ECO:0000256" key="1">
    <source>
        <dbReference type="SAM" id="MobiDB-lite"/>
    </source>
</evidence>
<organism evidence="2 3">
    <name type="scientific">Stenotrophomonas oahuensis</name>
    <dbReference type="NCBI Taxonomy" id="3003271"/>
    <lineage>
        <taxon>Bacteria</taxon>
        <taxon>Pseudomonadati</taxon>
        <taxon>Pseudomonadota</taxon>
        <taxon>Gammaproteobacteria</taxon>
        <taxon>Lysobacterales</taxon>
        <taxon>Lysobacteraceae</taxon>
        <taxon>Stenotrophomonas</taxon>
    </lineage>
</organism>
<dbReference type="RefSeq" id="WP_311192605.1">
    <property type="nucleotide sequence ID" value="NZ_CP115541.1"/>
</dbReference>
<name>A0ABY9YRB1_9GAMM</name>
<keyword evidence="3" id="KW-1185">Reference proteome</keyword>
<gene>
    <name evidence="2" type="ORF">PDM29_04025</name>
</gene>
<feature type="region of interest" description="Disordered" evidence="1">
    <location>
        <begin position="50"/>
        <end position="72"/>
    </location>
</feature>
<protein>
    <submittedName>
        <fullName evidence="2">Uncharacterized protein</fullName>
    </submittedName>
</protein>
<dbReference type="EMBL" id="CP115541">
    <property type="protein sequence ID" value="WNH53456.1"/>
    <property type="molecule type" value="Genomic_DNA"/>
</dbReference>
<proteinExistence type="predicted"/>